<reference evidence="1 2" key="1">
    <citation type="submission" date="2016-03" db="EMBL/GenBank/DDBJ databases">
        <title>Draft genome sequence of Acetobacter malorum CECT 7742, a strain isolated from strawberry vinegar.</title>
        <authorList>
            <person name="Sainz F."/>
            <person name="Mas A."/>
            <person name="Torija M.J."/>
        </authorList>
    </citation>
    <scope>NUCLEOTIDE SEQUENCE [LARGE SCALE GENOMIC DNA]</scope>
    <source>
        <strain evidence="1 2">CECT 7742</strain>
    </source>
</reference>
<evidence type="ECO:0000313" key="1">
    <source>
        <dbReference type="EMBL" id="OAG71487.1"/>
    </source>
</evidence>
<dbReference type="Gene3D" id="3.30.930.30">
    <property type="match status" value="1"/>
</dbReference>
<name>A0A177FWM6_9PROT</name>
<accession>A0A177FWM6</accession>
<protein>
    <submittedName>
        <fullName evidence="1">Uncharacterized protein</fullName>
    </submittedName>
</protein>
<organism evidence="1 2">
    <name type="scientific">Acetobacter malorum</name>
    <dbReference type="NCBI Taxonomy" id="178901"/>
    <lineage>
        <taxon>Bacteria</taxon>
        <taxon>Pseudomonadati</taxon>
        <taxon>Pseudomonadota</taxon>
        <taxon>Alphaproteobacteria</taxon>
        <taxon>Acetobacterales</taxon>
        <taxon>Acetobacteraceae</taxon>
        <taxon>Acetobacter</taxon>
    </lineage>
</organism>
<dbReference type="Proteomes" id="UP000077349">
    <property type="component" value="Unassembled WGS sequence"/>
</dbReference>
<dbReference type="AlphaFoldDB" id="A0A177FWM6"/>
<dbReference type="EMBL" id="LVHD01000324">
    <property type="protein sequence ID" value="OAG71487.1"/>
    <property type="molecule type" value="Genomic_DNA"/>
</dbReference>
<dbReference type="PATRIC" id="fig|178901.16.peg.4524"/>
<proteinExistence type="predicted"/>
<comment type="caution">
    <text evidence="1">The sequence shown here is derived from an EMBL/GenBank/DDBJ whole genome shotgun (WGS) entry which is preliminary data.</text>
</comment>
<sequence>MKGKSGSVRMKSLDASGLAAMGRHEKRLDYAGSKRAIRDVPPLVYSPYGDGMDLEQSYAAHVEGTKRNKGGRALARHGFLQFPTDLPVTPENEQRMLDEAVAFINATHGGRAVFRARLDRDEAGRHGVDVFFAPKYEKTTRRGKVIEDWISLSKFGKELALERFGERQKKEKKLESGLFEPVFDKTGKPVMERCDSPVFQGRALQDLWTEHLRDRMGLEWVERGKVKVGRDQDRLEPEEYKIAQEREKLEAVKADLAAKVRELNTREIALAEKEAASVSRSAAIGEFVGAFRSGEIAKVIPSSKNPGKLTFTRPNSLSDDRKSRLSACWREIPAPMRTVLGDVSSMRDAFQKEALREVSAAFNGLIGAWAVKEIEPRSDKLGSGEWTLLHPVDEARKACLAEWVRGVGVAVERVVRFLIERLGVFADDLDERRKAAKAVEIEDDWGDSPSLGM</sequence>
<evidence type="ECO:0000313" key="2">
    <source>
        <dbReference type="Proteomes" id="UP000077349"/>
    </source>
</evidence>
<gene>
    <name evidence="1" type="ORF">Amal_04123</name>
</gene>